<evidence type="ECO:0000259" key="6">
    <source>
        <dbReference type="Pfam" id="PF08167"/>
    </source>
</evidence>
<keyword evidence="8" id="KW-1185">Reference proteome</keyword>
<feature type="compositionally biased region" description="Polar residues" evidence="5">
    <location>
        <begin position="719"/>
        <end position="728"/>
    </location>
</feature>
<comment type="subcellular location">
    <subcellularLocation>
        <location evidence="1">Nucleus</location>
    </subcellularLocation>
</comment>
<dbReference type="PANTHER" id="PTHR34105:SF1">
    <property type="entry name" value="PROLINE-, GLUTAMIC ACID- AND LEUCINE-RICH PROTEIN 1"/>
    <property type="match status" value="1"/>
</dbReference>
<evidence type="ECO:0000313" key="7">
    <source>
        <dbReference type="EMBL" id="USW51109.1"/>
    </source>
</evidence>
<dbReference type="Proteomes" id="UP001056384">
    <property type="component" value="Chromosome 3"/>
</dbReference>
<feature type="region of interest" description="Disordered" evidence="5">
    <location>
        <begin position="593"/>
        <end position="672"/>
    </location>
</feature>
<gene>
    <name evidence="7" type="ORF">Slin15195_G044280</name>
</gene>
<feature type="domain" description="Pre-rRNA-processing protein RIX1 N-terminal" evidence="6">
    <location>
        <begin position="8"/>
        <end position="206"/>
    </location>
</feature>
<dbReference type="AlphaFoldDB" id="A0A9Q9AKQ6"/>
<dbReference type="GO" id="GO:0005634">
    <property type="term" value="C:nucleus"/>
    <property type="evidence" value="ECO:0007669"/>
    <property type="project" value="UniProtKB-SubCell"/>
</dbReference>
<dbReference type="InterPro" id="IPR016024">
    <property type="entry name" value="ARM-type_fold"/>
</dbReference>
<feature type="region of interest" description="Disordered" evidence="5">
    <location>
        <begin position="705"/>
        <end position="755"/>
    </location>
</feature>
<dbReference type="InterPro" id="IPR012583">
    <property type="entry name" value="RIX1_N"/>
</dbReference>
<dbReference type="Gene3D" id="1.25.10.10">
    <property type="entry name" value="Leucine-rich Repeat Variant"/>
    <property type="match status" value="1"/>
</dbReference>
<feature type="compositionally biased region" description="Acidic residues" evidence="5">
    <location>
        <begin position="733"/>
        <end position="742"/>
    </location>
</feature>
<reference evidence="7" key="1">
    <citation type="submission" date="2022-06" db="EMBL/GenBank/DDBJ databases">
        <title>Complete genome sequences of two strains of the flax pathogen Septoria linicola.</title>
        <authorList>
            <person name="Lapalu N."/>
            <person name="Simon A."/>
            <person name="Demenou B."/>
            <person name="Paumier D."/>
            <person name="Guillot M.-P."/>
            <person name="Gout L."/>
            <person name="Valade R."/>
        </authorList>
    </citation>
    <scope>NUCLEOTIDE SEQUENCE</scope>
    <source>
        <strain evidence="7">SE15195</strain>
    </source>
</reference>
<dbReference type="InterPro" id="IPR011989">
    <property type="entry name" value="ARM-like"/>
</dbReference>
<organism evidence="7 8">
    <name type="scientific">Septoria linicola</name>
    <dbReference type="NCBI Taxonomy" id="215465"/>
    <lineage>
        <taxon>Eukaryota</taxon>
        <taxon>Fungi</taxon>
        <taxon>Dikarya</taxon>
        <taxon>Ascomycota</taxon>
        <taxon>Pezizomycotina</taxon>
        <taxon>Dothideomycetes</taxon>
        <taxon>Dothideomycetidae</taxon>
        <taxon>Mycosphaerellales</taxon>
        <taxon>Mycosphaerellaceae</taxon>
        <taxon>Septoria</taxon>
    </lineage>
</organism>
<dbReference type="Pfam" id="PF08167">
    <property type="entry name" value="RIX1"/>
    <property type="match status" value="1"/>
</dbReference>
<dbReference type="PANTHER" id="PTHR34105">
    <property type="entry name" value="PROLINE-, GLUTAMIC ACID- AND LEUCINE-RICH PROTEIN 1"/>
    <property type="match status" value="1"/>
</dbReference>
<keyword evidence="4" id="KW-0539">Nucleus</keyword>
<sequence>MAQSTASLRALTYRLTSTPTQHLPGIVGQIAGALWSCKDILSVSTDTKATGEAATAVHRYKTQLNTLLQDRTVEGRWAAVVLVKATIEAGGLEVLSKSNPWVKHLLGILKRPDPPTTRQLAVLTLTRIFMLTWDYSNIVREITTPALAAFIPTCISNIQNKRCSNAELETVLEAFASLVPKHPTTFRQNESKIRGILTTIISSSSTYVPGRQYSDSHRAAAARLLVLLHHCAPKQGGSDKWQETLKAGVEAAHMTCNHLFRAVHEDWPSVSGVTPSERTSRLLNGELEVEDEDSVGLKPWKGVYAGAERLIALLDLLGSHLAIATSTAISVRIGLVNDLLTRLFGVVAPYHGKQEFVKLNNQISRDERDALFMVLPRIHVAAMQLDRIRITRFSSCTISTHPVTIDHIVYVFQAEGKDDQIRIAAYDLLAATLQVSGPSMGKNEVGELTAILKSCCTDLLPSAKDATSTTENRANGQAGGIKQQLGMAGAAISQSHPASQRELAGAAQSLLRVALLRIEALPAQLRALVDRTAVLTRDHQLLQASVMNPPPKKSASGSAPASLLPFLAREFGETAEVDVLLRPRMPVIGRKTAEQMNELDIDGEDEEDEEDEAMIVEDEDTEAVPAAEGNVESPASSPLDSLGHNASLEPATSTTEQHLFASETAGKRRAHEDFAELEAKRAKTLAQDSIAAAAEAIAVSPPTIAAGASKQSAGPPASSAPTVASYHTATGGESEEDSDIGEIPEIHIGDSEDEE</sequence>
<evidence type="ECO:0000256" key="5">
    <source>
        <dbReference type="SAM" id="MobiDB-lite"/>
    </source>
</evidence>
<name>A0A9Q9AKQ6_9PEZI</name>
<protein>
    <recommendedName>
        <fullName evidence="3">Pre-rRNA-processing protein RIX1</fullName>
    </recommendedName>
</protein>
<evidence type="ECO:0000256" key="4">
    <source>
        <dbReference type="ARBA" id="ARBA00023242"/>
    </source>
</evidence>
<evidence type="ECO:0000256" key="3">
    <source>
        <dbReference type="ARBA" id="ARBA00021502"/>
    </source>
</evidence>
<evidence type="ECO:0000313" key="8">
    <source>
        <dbReference type="Proteomes" id="UP001056384"/>
    </source>
</evidence>
<proteinExistence type="inferred from homology"/>
<evidence type="ECO:0000256" key="1">
    <source>
        <dbReference type="ARBA" id="ARBA00004123"/>
    </source>
</evidence>
<dbReference type="GO" id="GO:0006364">
    <property type="term" value="P:rRNA processing"/>
    <property type="evidence" value="ECO:0007669"/>
    <property type="project" value="TreeGrafter"/>
</dbReference>
<dbReference type="EMBL" id="CP099420">
    <property type="protein sequence ID" value="USW51109.1"/>
    <property type="molecule type" value="Genomic_DNA"/>
</dbReference>
<feature type="compositionally biased region" description="Basic and acidic residues" evidence="5">
    <location>
        <begin position="744"/>
        <end position="755"/>
    </location>
</feature>
<dbReference type="SUPFAM" id="SSF48371">
    <property type="entry name" value="ARM repeat"/>
    <property type="match status" value="1"/>
</dbReference>
<accession>A0A9Q9AKQ6</accession>
<evidence type="ECO:0000256" key="2">
    <source>
        <dbReference type="ARBA" id="ARBA00010511"/>
    </source>
</evidence>
<feature type="compositionally biased region" description="Acidic residues" evidence="5">
    <location>
        <begin position="597"/>
        <end position="622"/>
    </location>
</feature>
<comment type="similarity">
    <text evidence="2">Belongs to the RIX1/PELP1 family.</text>
</comment>
<dbReference type="OrthoDB" id="20900at2759"/>